<dbReference type="SUPFAM" id="SSF56925">
    <property type="entry name" value="OMPA-like"/>
    <property type="match status" value="1"/>
</dbReference>
<name>A0A939DRP3_9ALTE</name>
<dbReference type="NCBIfam" id="TIGR01414">
    <property type="entry name" value="autotrans_barl"/>
    <property type="match status" value="1"/>
</dbReference>
<dbReference type="Pfam" id="PF13505">
    <property type="entry name" value="OMP_b-brl"/>
    <property type="match status" value="1"/>
</dbReference>
<feature type="signal peptide" evidence="2">
    <location>
        <begin position="1"/>
        <end position="22"/>
    </location>
</feature>
<gene>
    <name evidence="4" type="ORF">J0A66_15605</name>
</gene>
<dbReference type="AlphaFoldDB" id="A0A939DRP3"/>
<sequence length="205" mass="22054">MNKKRLAALPLLLLFAASPCIAAKQQMYGLFSLGYADAEQGQASNKGVGYSFAMGYELDRQWLVELGFQQLLDEEAQAASEQNLGSDDSSEFKGDALYLALLGKASSRVGTLFYRVGVMSVKVQSQSIIAASQSCEQGDTTEIVLSGGTSALACSVDDTAVAGVIGLGFDYRLSDSLDLRTEVQHIRGQDDLQTNIVQLGIRYNF</sequence>
<evidence type="ECO:0000313" key="4">
    <source>
        <dbReference type="EMBL" id="MBN7826661.1"/>
    </source>
</evidence>
<feature type="domain" description="Outer membrane protein beta-barrel" evidence="3">
    <location>
        <begin position="8"/>
        <end position="205"/>
    </location>
</feature>
<keyword evidence="1 2" id="KW-0732">Signal</keyword>
<reference evidence="4" key="1">
    <citation type="submission" date="2021-03" db="EMBL/GenBank/DDBJ databases">
        <title>novel species isolated from a fishpond in China.</title>
        <authorList>
            <person name="Lu H."/>
            <person name="Cai Z."/>
        </authorList>
    </citation>
    <scope>NUCLEOTIDE SEQUENCE</scope>
    <source>
        <strain evidence="4">JCM 30855</strain>
    </source>
</reference>
<feature type="chain" id="PRO_5036772889" evidence="2">
    <location>
        <begin position="23"/>
        <end position="205"/>
    </location>
</feature>
<dbReference type="EMBL" id="JAFKCV010000009">
    <property type="protein sequence ID" value="MBN7826661.1"/>
    <property type="molecule type" value="Genomic_DNA"/>
</dbReference>
<evidence type="ECO:0000256" key="1">
    <source>
        <dbReference type="ARBA" id="ARBA00022729"/>
    </source>
</evidence>
<organism evidence="4 5">
    <name type="scientific">Bowmanella dokdonensis</name>
    <dbReference type="NCBI Taxonomy" id="751969"/>
    <lineage>
        <taxon>Bacteria</taxon>
        <taxon>Pseudomonadati</taxon>
        <taxon>Pseudomonadota</taxon>
        <taxon>Gammaproteobacteria</taxon>
        <taxon>Alteromonadales</taxon>
        <taxon>Alteromonadaceae</taxon>
        <taxon>Bowmanella</taxon>
    </lineage>
</organism>
<keyword evidence="5" id="KW-1185">Reference proteome</keyword>
<dbReference type="InterPro" id="IPR006315">
    <property type="entry name" value="OM_autotransptr_brl_dom"/>
</dbReference>
<dbReference type="Gene3D" id="2.40.160.20">
    <property type="match status" value="1"/>
</dbReference>
<protein>
    <submittedName>
        <fullName evidence="4">Outer membrane beta-barrel protein</fullName>
    </submittedName>
</protein>
<dbReference type="Proteomes" id="UP000664654">
    <property type="component" value="Unassembled WGS sequence"/>
</dbReference>
<evidence type="ECO:0000313" key="5">
    <source>
        <dbReference type="Proteomes" id="UP000664654"/>
    </source>
</evidence>
<evidence type="ECO:0000256" key="2">
    <source>
        <dbReference type="SAM" id="SignalP"/>
    </source>
</evidence>
<comment type="caution">
    <text evidence="4">The sequence shown here is derived from an EMBL/GenBank/DDBJ whole genome shotgun (WGS) entry which is preliminary data.</text>
</comment>
<dbReference type="InterPro" id="IPR027385">
    <property type="entry name" value="Beta-barrel_OMP"/>
</dbReference>
<dbReference type="InterPro" id="IPR011250">
    <property type="entry name" value="OMP/PagP_B-barrel"/>
</dbReference>
<proteinExistence type="predicted"/>
<accession>A0A939DRP3</accession>
<evidence type="ECO:0000259" key="3">
    <source>
        <dbReference type="Pfam" id="PF13505"/>
    </source>
</evidence>
<dbReference type="GO" id="GO:0019867">
    <property type="term" value="C:outer membrane"/>
    <property type="evidence" value="ECO:0007669"/>
    <property type="project" value="InterPro"/>
</dbReference>
<dbReference type="RefSeq" id="WP_206574768.1">
    <property type="nucleotide sequence ID" value="NZ_JAFKCV010000009.1"/>
</dbReference>